<dbReference type="GO" id="GO:0003677">
    <property type="term" value="F:DNA binding"/>
    <property type="evidence" value="ECO:0007669"/>
    <property type="project" value="UniProtKB-KW"/>
</dbReference>
<reference evidence="5 6" key="1">
    <citation type="submission" date="2016-10" db="EMBL/GenBank/DDBJ databases">
        <authorList>
            <person name="de Groot N.N."/>
        </authorList>
    </citation>
    <scope>NUCLEOTIDE SEQUENCE [LARGE SCALE GENOMIC DNA]</scope>
    <source>
        <strain evidence="5 6">DSM 24677</strain>
    </source>
</reference>
<dbReference type="SMART" id="SM00530">
    <property type="entry name" value="HTH_XRE"/>
    <property type="match status" value="1"/>
</dbReference>
<proteinExistence type="predicted"/>
<protein>
    <submittedName>
        <fullName evidence="5">Helix-turn-helix</fullName>
    </submittedName>
</protein>
<keyword evidence="3" id="KW-0804">Transcription</keyword>
<organism evidence="5 6">
    <name type="scientific">Lentibacter algarum</name>
    <dbReference type="NCBI Taxonomy" id="576131"/>
    <lineage>
        <taxon>Bacteria</taxon>
        <taxon>Pseudomonadati</taxon>
        <taxon>Pseudomonadota</taxon>
        <taxon>Alphaproteobacteria</taxon>
        <taxon>Rhodobacterales</taxon>
        <taxon>Roseobacteraceae</taxon>
        <taxon>Lentibacter</taxon>
    </lineage>
</organism>
<keyword evidence="2" id="KW-0238">DNA-binding</keyword>
<dbReference type="EMBL" id="FNPR01000001">
    <property type="protein sequence ID" value="SDY23458.1"/>
    <property type="molecule type" value="Genomic_DNA"/>
</dbReference>
<keyword evidence="1" id="KW-0805">Transcription regulation</keyword>
<dbReference type="OrthoDB" id="5659783at2"/>
<dbReference type="Gene3D" id="1.10.260.40">
    <property type="entry name" value="lambda repressor-like DNA-binding domains"/>
    <property type="match status" value="1"/>
</dbReference>
<gene>
    <name evidence="5" type="ORF">SAMN05444486_101901</name>
</gene>
<keyword evidence="6" id="KW-1185">Reference proteome</keyword>
<dbReference type="PROSITE" id="PS50943">
    <property type="entry name" value="HTH_CROC1"/>
    <property type="match status" value="1"/>
</dbReference>
<evidence type="ECO:0000256" key="3">
    <source>
        <dbReference type="ARBA" id="ARBA00023163"/>
    </source>
</evidence>
<dbReference type="InterPro" id="IPR001387">
    <property type="entry name" value="Cro/C1-type_HTH"/>
</dbReference>
<dbReference type="RefSeq" id="WP_089888167.1">
    <property type="nucleotide sequence ID" value="NZ_CALJFH010000011.1"/>
</dbReference>
<dbReference type="SUPFAM" id="SSF47413">
    <property type="entry name" value="lambda repressor-like DNA-binding domains"/>
    <property type="match status" value="1"/>
</dbReference>
<accession>A0A1H3I8G4</accession>
<feature type="domain" description="HTH cro/C1-type" evidence="4">
    <location>
        <begin position="21"/>
        <end position="75"/>
    </location>
</feature>
<name>A0A1H3I8G4_9RHOB</name>
<dbReference type="AlphaFoldDB" id="A0A1H3I8G4"/>
<evidence type="ECO:0000313" key="5">
    <source>
        <dbReference type="EMBL" id="SDY23458.1"/>
    </source>
</evidence>
<evidence type="ECO:0000256" key="2">
    <source>
        <dbReference type="ARBA" id="ARBA00023125"/>
    </source>
</evidence>
<dbReference type="PANTHER" id="PTHR40661:SF3">
    <property type="entry name" value="FELS-1 PROPHAGE TRANSCRIPTIONAL REGULATOR"/>
    <property type="match status" value="1"/>
</dbReference>
<sequence>MSDEMTKDWFDPETSTFGDRVAGAREAAGMTQKQLAKRLGVKLVTLQNWENDMAEPRANRLSMLAGMVNVSMMWLLDGTGEGVEPVMSETREDKDMNEILAEIVDLKSRALRTANRLGALEKKLRSWVD</sequence>
<dbReference type="GeneID" id="78123687"/>
<evidence type="ECO:0000259" key="4">
    <source>
        <dbReference type="PROSITE" id="PS50943"/>
    </source>
</evidence>
<dbReference type="PANTHER" id="PTHR40661">
    <property type="match status" value="1"/>
</dbReference>
<dbReference type="STRING" id="576131.SAMN05444486_101901"/>
<evidence type="ECO:0000313" key="6">
    <source>
        <dbReference type="Proteomes" id="UP000199026"/>
    </source>
</evidence>
<dbReference type="Proteomes" id="UP000199026">
    <property type="component" value="Unassembled WGS sequence"/>
</dbReference>
<dbReference type="InterPro" id="IPR010982">
    <property type="entry name" value="Lambda_DNA-bd_dom_sf"/>
</dbReference>
<dbReference type="CDD" id="cd00093">
    <property type="entry name" value="HTH_XRE"/>
    <property type="match status" value="1"/>
</dbReference>
<evidence type="ECO:0000256" key="1">
    <source>
        <dbReference type="ARBA" id="ARBA00023015"/>
    </source>
</evidence>
<dbReference type="Pfam" id="PF01381">
    <property type="entry name" value="HTH_3"/>
    <property type="match status" value="1"/>
</dbReference>